<feature type="compositionally biased region" description="Low complexity" evidence="1">
    <location>
        <begin position="231"/>
        <end position="255"/>
    </location>
</feature>
<evidence type="ECO:0000313" key="4">
    <source>
        <dbReference type="Proteomes" id="UP000034291"/>
    </source>
</evidence>
<gene>
    <name evidence="3" type="ORF">ARAM_007552</name>
</gene>
<reference evidence="3 4" key="1">
    <citation type="submission" date="2015-02" db="EMBL/GenBank/DDBJ databases">
        <title>Draft Genome Sequences of Two Closely-Related Aflatoxigenic Aspergillus Species Obtained from the Cote d'Ivoire.</title>
        <authorList>
            <person name="Moore G.G."/>
            <person name="Beltz S.B."/>
            <person name="Mack B.M."/>
        </authorList>
    </citation>
    <scope>NUCLEOTIDE SEQUENCE [LARGE SCALE GENOMIC DNA]</scope>
    <source>
        <strain evidence="3 4">SRRC1468</strain>
    </source>
</reference>
<feature type="region of interest" description="Disordered" evidence="1">
    <location>
        <begin position="179"/>
        <end position="338"/>
    </location>
</feature>
<feature type="compositionally biased region" description="Basic and acidic residues" evidence="1">
    <location>
        <begin position="407"/>
        <end position="418"/>
    </location>
</feature>
<name>A0A0F8X240_9EURO</name>
<feature type="region of interest" description="Disordered" evidence="1">
    <location>
        <begin position="386"/>
        <end position="418"/>
    </location>
</feature>
<feature type="region of interest" description="Disordered" evidence="1">
    <location>
        <begin position="125"/>
        <end position="155"/>
    </location>
</feature>
<proteinExistence type="predicted"/>
<keyword evidence="2" id="KW-0812">Transmembrane</keyword>
<feature type="transmembrane region" description="Helical" evidence="2">
    <location>
        <begin position="51"/>
        <end position="76"/>
    </location>
</feature>
<dbReference type="Proteomes" id="UP000034291">
    <property type="component" value="Unassembled WGS sequence"/>
</dbReference>
<protein>
    <submittedName>
        <fullName evidence="3">Uncharacterized protein</fullName>
    </submittedName>
</protein>
<dbReference type="AlphaFoldDB" id="A0A0F8X240"/>
<keyword evidence="4" id="KW-1185">Reference proteome</keyword>
<accession>A0A0F8X240</accession>
<dbReference type="OrthoDB" id="4524805at2759"/>
<comment type="caution">
    <text evidence="3">The sequence shown here is derived from an EMBL/GenBank/DDBJ whole genome shotgun (WGS) entry which is preliminary data.</text>
</comment>
<sequence>MLPFLPSLRLHPVVAWSPSQELHFSPGLFQTETLVRRSSYPPTPPVDEPLLAIQIGGIVGSYVIFVAIILTLLLFIGRRLRRTVQSSNYTLEVEMMKPKGAASIDPSPVTPTSYNLPSPAKSHGFRSWSSLTKGHHQSRSSNNGSVATIDEGVVASDRRRAQEEMEMLYAAVMAHDEQRAAASATGSPVLDDKETPRSPLSIQSSHSNPFSDQAAVRFPEPSSQPPAVAAPLSPRSNSRLSRISNLSLFHSSSSRPQPTPGKLRSPRLPLRKLPISSPMASPDARAPNSYGEDQLPLSPRLYNPPAPPAPPICITTGSPERMPRNPAPPPLNLSPATQSSASLPFREAYPQLLSAPPTKTTILERPEKHLNGPRTGLPTPYSPYMPFTPLTPLTPSRIVTRKQRKREGKENGLRALDEEDVVRGDGDMWGY</sequence>
<evidence type="ECO:0000256" key="1">
    <source>
        <dbReference type="SAM" id="MobiDB-lite"/>
    </source>
</evidence>
<feature type="compositionally biased region" description="Low complexity" evidence="1">
    <location>
        <begin position="262"/>
        <end position="278"/>
    </location>
</feature>
<keyword evidence="2" id="KW-1133">Transmembrane helix</keyword>
<evidence type="ECO:0000256" key="2">
    <source>
        <dbReference type="SAM" id="Phobius"/>
    </source>
</evidence>
<evidence type="ECO:0000313" key="3">
    <source>
        <dbReference type="EMBL" id="KKK23740.1"/>
    </source>
</evidence>
<feature type="compositionally biased region" description="Polar residues" evidence="1">
    <location>
        <begin position="198"/>
        <end position="211"/>
    </location>
</feature>
<organism evidence="3 4">
    <name type="scientific">Aspergillus rambellii</name>
    <dbReference type="NCBI Taxonomy" id="308745"/>
    <lineage>
        <taxon>Eukaryota</taxon>
        <taxon>Fungi</taxon>
        <taxon>Dikarya</taxon>
        <taxon>Ascomycota</taxon>
        <taxon>Pezizomycotina</taxon>
        <taxon>Eurotiomycetes</taxon>
        <taxon>Eurotiomycetidae</taxon>
        <taxon>Eurotiales</taxon>
        <taxon>Aspergillaceae</taxon>
        <taxon>Aspergillus</taxon>
        <taxon>Aspergillus subgen. Nidulantes</taxon>
    </lineage>
</organism>
<keyword evidence="2" id="KW-0472">Membrane</keyword>
<dbReference type="EMBL" id="JZBS01001193">
    <property type="protein sequence ID" value="KKK23740.1"/>
    <property type="molecule type" value="Genomic_DNA"/>
</dbReference>
<feature type="compositionally biased region" description="Pro residues" evidence="1">
    <location>
        <begin position="302"/>
        <end position="311"/>
    </location>
</feature>